<dbReference type="Pfam" id="PF08780">
    <property type="entry name" value="NTase_sub_bind"/>
    <property type="match status" value="1"/>
</dbReference>
<dbReference type="OrthoDB" id="9810452at2"/>
<reference evidence="1 2" key="1">
    <citation type="submission" date="2020-01" db="EMBL/GenBank/DDBJ databases">
        <title>Whole genome sequence of Heliobacterium gestii DSM 11169.</title>
        <authorList>
            <person name="Kyndt J.A."/>
            <person name="Meyer T.E."/>
        </authorList>
    </citation>
    <scope>NUCLEOTIDE SEQUENCE [LARGE SCALE GENOMIC DNA]</scope>
    <source>
        <strain evidence="1 2">DSM 11169</strain>
    </source>
</reference>
<organism evidence="1 2">
    <name type="scientific">Heliomicrobium gestii</name>
    <name type="common">Heliobacterium gestii</name>
    <dbReference type="NCBI Taxonomy" id="2699"/>
    <lineage>
        <taxon>Bacteria</taxon>
        <taxon>Bacillati</taxon>
        <taxon>Bacillota</taxon>
        <taxon>Clostridia</taxon>
        <taxon>Eubacteriales</taxon>
        <taxon>Heliobacteriaceae</taxon>
        <taxon>Heliomicrobium</taxon>
    </lineage>
</organism>
<proteinExistence type="predicted"/>
<dbReference type="AlphaFoldDB" id="A0A845LHZ1"/>
<evidence type="ECO:0000313" key="2">
    <source>
        <dbReference type="Proteomes" id="UP000471031"/>
    </source>
</evidence>
<evidence type="ECO:0000313" key="1">
    <source>
        <dbReference type="EMBL" id="MZP43073.1"/>
    </source>
</evidence>
<protein>
    <submittedName>
        <fullName evidence="1">Nucleotidyltransferase</fullName>
    </submittedName>
</protein>
<dbReference type="Proteomes" id="UP000471031">
    <property type="component" value="Unassembled WGS sequence"/>
</dbReference>
<dbReference type="EMBL" id="WXEX01000006">
    <property type="protein sequence ID" value="MZP43073.1"/>
    <property type="molecule type" value="Genomic_DNA"/>
</dbReference>
<keyword evidence="2" id="KW-1185">Reference proteome</keyword>
<dbReference type="RefSeq" id="WP_161261647.1">
    <property type="nucleotide sequence ID" value="NZ_JAFBDC010000005.1"/>
</dbReference>
<keyword evidence="1" id="KW-0808">Transferase</keyword>
<dbReference type="GO" id="GO:0016740">
    <property type="term" value="F:transferase activity"/>
    <property type="evidence" value="ECO:0007669"/>
    <property type="project" value="UniProtKB-KW"/>
</dbReference>
<dbReference type="SUPFAM" id="SSF81593">
    <property type="entry name" value="Nucleotidyltransferase substrate binding subunit/domain"/>
    <property type="match status" value="1"/>
</dbReference>
<sequence>MENRDIRWVQRFSNYQKALRQLKEAVDLMKSRDLSNLEKQGTIQAFEFTYELAWKMLKAFLKDRGNTQIYGARDAFKEAFQLGLIEDGQLWMNMIQSRNMTNHVYDEGTANEMIQLIRDRYFEAYEKLRMKMHELYLQEDSQ</sequence>
<dbReference type="NCBIfam" id="TIGR01987">
    <property type="entry name" value="HI0074"/>
    <property type="match status" value="1"/>
</dbReference>
<dbReference type="InterPro" id="IPR010235">
    <property type="entry name" value="HepT"/>
</dbReference>
<name>A0A845LHZ1_HELGE</name>
<comment type="caution">
    <text evidence="1">The sequence shown here is derived from an EMBL/GenBank/DDBJ whole genome shotgun (WGS) entry which is preliminary data.</text>
</comment>
<gene>
    <name evidence="1" type="ORF">GTO89_08490</name>
</gene>
<accession>A0A845LHZ1</accession>
<dbReference type="Gene3D" id="1.20.120.330">
    <property type="entry name" value="Nucleotidyltransferases domain 2"/>
    <property type="match status" value="1"/>
</dbReference>